<dbReference type="InterPro" id="IPR011989">
    <property type="entry name" value="ARM-like"/>
</dbReference>
<dbReference type="GO" id="GO:0061630">
    <property type="term" value="F:ubiquitin protein ligase activity"/>
    <property type="evidence" value="ECO:0007669"/>
    <property type="project" value="UniProtKB-UniRule"/>
</dbReference>
<dbReference type="InterPro" id="IPR058678">
    <property type="entry name" value="ARM_PUB"/>
</dbReference>
<evidence type="ECO:0000313" key="8">
    <source>
        <dbReference type="Proteomes" id="UP001085076"/>
    </source>
</evidence>
<feature type="domain" description="U-box" evidence="6">
    <location>
        <begin position="5"/>
        <end position="81"/>
    </location>
</feature>
<reference evidence="7" key="1">
    <citation type="submission" date="2021-03" db="EMBL/GenBank/DDBJ databases">
        <authorList>
            <person name="Li Z."/>
            <person name="Yang C."/>
        </authorList>
    </citation>
    <scope>NUCLEOTIDE SEQUENCE</scope>
    <source>
        <strain evidence="7">Dzin_1.0</strain>
        <tissue evidence="7">Leaf</tissue>
    </source>
</reference>
<gene>
    <name evidence="7" type="ORF">J5N97_012104</name>
</gene>
<comment type="function">
    <text evidence="5">Functions as an E3 ubiquitin ligase.</text>
</comment>
<evidence type="ECO:0000256" key="2">
    <source>
        <dbReference type="ARBA" id="ARBA00004906"/>
    </source>
</evidence>
<keyword evidence="3 5" id="KW-0808">Transferase</keyword>
<comment type="catalytic activity">
    <reaction evidence="1 5">
        <text>S-ubiquitinyl-[E2 ubiquitin-conjugating enzyme]-L-cysteine + [acceptor protein]-L-lysine = [E2 ubiquitin-conjugating enzyme]-L-cysteine + N(6)-ubiquitinyl-[acceptor protein]-L-lysine.</text>
        <dbReference type="EC" id="2.3.2.27"/>
    </reaction>
</comment>
<dbReference type="GO" id="GO:0016567">
    <property type="term" value="P:protein ubiquitination"/>
    <property type="evidence" value="ECO:0007669"/>
    <property type="project" value="UniProtKB-UniRule"/>
</dbReference>
<dbReference type="EC" id="2.3.2.27" evidence="5"/>
<evidence type="ECO:0000256" key="4">
    <source>
        <dbReference type="ARBA" id="ARBA00022786"/>
    </source>
</evidence>
<reference evidence="7" key="2">
    <citation type="journal article" date="2022" name="Hortic Res">
        <title>The genome of Dioscorea zingiberensis sheds light on the biosynthesis, origin and evolution of the medicinally important diosgenin saponins.</title>
        <authorList>
            <person name="Li Y."/>
            <person name="Tan C."/>
            <person name="Li Z."/>
            <person name="Guo J."/>
            <person name="Li S."/>
            <person name="Chen X."/>
            <person name="Wang C."/>
            <person name="Dai X."/>
            <person name="Yang H."/>
            <person name="Song W."/>
            <person name="Hou L."/>
            <person name="Xu J."/>
            <person name="Tong Z."/>
            <person name="Xu A."/>
            <person name="Yuan X."/>
            <person name="Wang W."/>
            <person name="Yang Q."/>
            <person name="Chen L."/>
            <person name="Sun Z."/>
            <person name="Wang K."/>
            <person name="Pan B."/>
            <person name="Chen J."/>
            <person name="Bao Y."/>
            <person name="Liu F."/>
            <person name="Qi X."/>
            <person name="Gang D.R."/>
            <person name="Wen J."/>
            <person name="Li J."/>
        </authorList>
    </citation>
    <scope>NUCLEOTIDE SEQUENCE</scope>
    <source>
        <strain evidence="7">Dzin_1.0</strain>
    </source>
</reference>
<name>A0A9D5CQV2_9LILI</name>
<dbReference type="InterPro" id="IPR003613">
    <property type="entry name" value="Ubox_domain"/>
</dbReference>
<protein>
    <recommendedName>
        <fullName evidence="5 6">U-box domain-containing protein</fullName>
        <ecNumber evidence="5">2.3.2.27</ecNumber>
    </recommendedName>
    <alternativeName>
        <fullName evidence="5">RING-type E3 ubiquitin transferase PUB</fullName>
    </alternativeName>
</protein>
<proteinExistence type="predicted"/>
<keyword evidence="4 5" id="KW-0833">Ubl conjugation pathway</keyword>
<dbReference type="PROSITE" id="PS51698">
    <property type="entry name" value="U_BOX"/>
    <property type="match status" value="1"/>
</dbReference>
<evidence type="ECO:0000256" key="1">
    <source>
        <dbReference type="ARBA" id="ARBA00000900"/>
    </source>
</evidence>
<dbReference type="PANTHER" id="PTHR22849">
    <property type="entry name" value="WDSAM1 PROTEIN"/>
    <property type="match status" value="1"/>
</dbReference>
<comment type="pathway">
    <text evidence="2 5">Protein modification; protein ubiquitination.</text>
</comment>
<dbReference type="Gene3D" id="1.25.10.10">
    <property type="entry name" value="Leucine-rich Repeat Variant"/>
    <property type="match status" value="2"/>
</dbReference>
<dbReference type="CDD" id="cd16664">
    <property type="entry name" value="RING-Ubox_PUB"/>
    <property type="match status" value="1"/>
</dbReference>
<dbReference type="AlphaFoldDB" id="A0A9D5CQV2"/>
<evidence type="ECO:0000256" key="5">
    <source>
        <dbReference type="RuleBase" id="RU369093"/>
    </source>
</evidence>
<accession>A0A9D5CQV2</accession>
<dbReference type="InterPro" id="IPR045210">
    <property type="entry name" value="RING-Ubox_PUB"/>
</dbReference>
<dbReference type="PANTHER" id="PTHR22849:SF128">
    <property type="entry name" value="U-BOX DOMAIN-CONTAINING PROTEIN"/>
    <property type="match status" value="1"/>
</dbReference>
<evidence type="ECO:0000313" key="7">
    <source>
        <dbReference type="EMBL" id="KAJ0976630.1"/>
    </source>
</evidence>
<dbReference type="InterPro" id="IPR013083">
    <property type="entry name" value="Znf_RING/FYVE/PHD"/>
</dbReference>
<evidence type="ECO:0000256" key="3">
    <source>
        <dbReference type="ARBA" id="ARBA00022679"/>
    </source>
</evidence>
<dbReference type="Gene3D" id="3.30.40.10">
    <property type="entry name" value="Zinc/RING finger domain, C3HC4 (zinc finger)"/>
    <property type="match status" value="1"/>
</dbReference>
<sequence length="409" mass="46038">MDSVEVPHYFICPISLQIMKDPVITISGITYERESIERWLFTDHNTTCPLTNQPLPHDSHLTPNHTLRRLIQAWCTLNSVNGVERYPTPRAPLDRPGVLKLLHDLTIPHLQLKTLNLITILASENESNRRFMVQAGVPSSLILLIVSKTHRVDLECLKVLHSLRVSPEDLKPLVAENHDFIEALTLVLLSNNGDDDDDDDDDDHVIIRTTTSLVLKSIFDVAVEKLLVRLKPEFFEAVLSVLRCRISQQVIKALLHVLVQACPWGSNRTKIVEAGAVPELIELELTMPEKRTTELVFGVLDHLCSCADGRAQFLKHAAGIAIVSKRILRVSPVTDDRAVRILSSVCKYSATNEVLQEMLRVGAASKLCFLLQANCSSFVRERTRWILKMHSGVWKNSPCISVYLLSCYP</sequence>
<dbReference type="EMBL" id="JAGGNH010000003">
    <property type="protein sequence ID" value="KAJ0976630.1"/>
    <property type="molecule type" value="Genomic_DNA"/>
</dbReference>
<dbReference type="SUPFAM" id="SSF48371">
    <property type="entry name" value="ARM repeat"/>
    <property type="match status" value="1"/>
</dbReference>
<dbReference type="InterPro" id="IPR045185">
    <property type="entry name" value="PUB22/23/24-like"/>
</dbReference>
<evidence type="ECO:0000259" key="6">
    <source>
        <dbReference type="PROSITE" id="PS51698"/>
    </source>
</evidence>
<dbReference type="SMART" id="SM00504">
    <property type="entry name" value="Ubox"/>
    <property type="match status" value="1"/>
</dbReference>
<dbReference type="SUPFAM" id="SSF57850">
    <property type="entry name" value="RING/U-box"/>
    <property type="match status" value="1"/>
</dbReference>
<dbReference type="Proteomes" id="UP001085076">
    <property type="component" value="Miscellaneous, Linkage group lg03"/>
</dbReference>
<comment type="caution">
    <text evidence="7">The sequence shown here is derived from an EMBL/GenBank/DDBJ whole genome shotgun (WGS) entry which is preliminary data.</text>
</comment>
<keyword evidence="8" id="KW-1185">Reference proteome</keyword>
<dbReference type="InterPro" id="IPR016024">
    <property type="entry name" value="ARM-type_fold"/>
</dbReference>
<dbReference type="Pfam" id="PF25598">
    <property type="entry name" value="ARM_PUB"/>
    <property type="match status" value="1"/>
</dbReference>
<dbReference type="OrthoDB" id="10064100at2759"/>
<organism evidence="7 8">
    <name type="scientific">Dioscorea zingiberensis</name>
    <dbReference type="NCBI Taxonomy" id="325984"/>
    <lineage>
        <taxon>Eukaryota</taxon>
        <taxon>Viridiplantae</taxon>
        <taxon>Streptophyta</taxon>
        <taxon>Embryophyta</taxon>
        <taxon>Tracheophyta</taxon>
        <taxon>Spermatophyta</taxon>
        <taxon>Magnoliopsida</taxon>
        <taxon>Liliopsida</taxon>
        <taxon>Dioscoreales</taxon>
        <taxon>Dioscoreaceae</taxon>
        <taxon>Dioscorea</taxon>
    </lineage>
</organism>
<dbReference type="Pfam" id="PF04564">
    <property type="entry name" value="U-box"/>
    <property type="match status" value="1"/>
</dbReference>